<name>A0A0P1GIN5_9RHOB</name>
<dbReference type="InterPro" id="IPR023286">
    <property type="entry name" value="ABATE_dom_sf"/>
</dbReference>
<dbReference type="SUPFAM" id="SSF160904">
    <property type="entry name" value="Jann2411-like"/>
    <property type="match status" value="1"/>
</dbReference>
<dbReference type="InterPro" id="IPR010852">
    <property type="entry name" value="ABATE"/>
</dbReference>
<organism evidence="2 3">
    <name type="scientific">Tritonibacter multivorans</name>
    <dbReference type="NCBI Taxonomy" id="928856"/>
    <lineage>
        <taxon>Bacteria</taxon>
        <taxon>Pseudomonadati</taxon>
        <taxon>Pseudomonadota</taxon>
        <taxon>Alphaproteobacteria</taxon>
        <taxon>Rhodobacterales</taxon>
        <taxon>Paracoccaceae</taxon>
        <taxon>Tritonibacter</taxon>
    </lineage>
</organism>
<dbReference type="PANTHER" id="PTHR35525">
    <property type="entry name" value="BLL6575 PROTEIN"/>
    <property type="match status" value="1"/>
</dbReference>
<evidence type="ECO:0000259" key="1">
    <source>
        <dbReference type="Pfam" id="PF11706"/>
    </source>
</evidence>
<dbReference type="RefSeq" id="WP_058288728.1">
    <property type="nucleotide sequence ID" value="NZ_CYSD01000012.1"/>
</dbReference>
<proteinExistence type="predicted"/>
<protein>
    <recommendedName>
        <fullName evidence="1">Zinc finger CGNR domain-containing protein</fullName>
    </recommendedName>
</protein>
<dbReference type="EMBL" id="CYSD01000012">
    <property type="protein sequence ID" value="CUH75894.1"/>
    <property type="molecule type" value="Genomic_DNA"/>
</dbReference>
<dbReference type="AlphaFoldDB" id="A0A0P1GIN5"/>
<dbReference type="Pfam" id="PF11706">
    <property type="entry name" value="zf-CGNR"/>
    <property type="match status" value="1"/>
</dbReference>
<keyword evidence="3" id="KW-1185">Reference proteome</keyword>
<dbReference type="Gene3D" id="1.10.3300.10">
    <property type="entry name" value="Jann2411-like domain"/>
    <property type="match status" value="1"/>
</dbReference>
<dbReference type="PANTHER" id="PTHR35525:SF3">
    <property type="entry name" value="BLL6575 PROTEIN"/>
    <property type="match status" value="1"/>
</dbReference>
<evidence type="ECO:0000313" key="2">
    <source>
        <dbReference type="EMBL" id="CUH75894.1"/>
    </source>
</evidence>
<dbReference type="Pfam" id="PF07336">
    <property type="entry name" value="ABATE"/>
    <property type="match status" value="1"/>
</dbReference>
<dbReference type="STRING" id="928856.SAMN04488049_103174"/>
<reference evidence="2 3" key="1">
    <citation type="submission" date="2015-09" db="EMBL/GenBank/DDBJ databases">
        <authorList>
            <consortium name="Swine Surveillance"/>
        </authorList>
    </citation>
    <scope>NUCLEOTIDE SEQUENCE [LARGE SCALE GENOMIC DNA]</scope>
    <source>
        <strain evidence="2 3">CECT 7557</strain>
    </source>
</reference>
<evidence type="ECO:0000313" key="3">
    <source>
        <dbReference type="Proteomes" id="UP000052022"/>
    </source>
</evidence>
<dbReference type="Proteomes" id="UP000052022">
    <property type="component" value="Unassembled WGS sequence"/>
</dbReference>
<gene>
    <name evidence="2" type="ORF">TRM7557_00608</name>
</gene>
<accession>A0A0P1GIN5</accession>
<sequence length="202" mass="22218">MTKAPQSTLPPPQLIADHPGLEILNSCGAPYGTHMDWLETGEELLCWMRAAGFLTEEQTAQLSGLPAVDLKIAAALARTIRETYRSKGVGDDLVLLLNQNIAAGELRCRLEMEEGVPVLKEDLRTETAEDLLAILSYHMARLISEADADRLKTCDGPGCDFRFLDTSRNNRRRWCSMAICGNRAKAAAHRARQKDGSDDPAP</sequence>
<feature type="domain" description="Zinc finger CGNR" evidence="1">
    <location>
        <begin position="150"/>
        <end position="193"/>
    </location>
</feature>
<dbReference type="InterPro" id="IPR021005">
    <property type="entry name" value="Znf_CGNR"/>
</dbReference>